<gene>
    <name evidence="1" type="ORF">MTR67_018002</name>
</gene>
<organism evidence="1 2">
    <name type="scientific">Solanum verrucosum</name>
    <dbReference type="NCBI Taxonomy" id="315347"/>
    <lineage>
        <taxon>Eukaryota</taxon>
        <taxon>Viridiplantae</taxon>
        <taxon>Streptophyta</taxon>
        <taxon>Embryophyta</taxon>
        <taxon>Tracheophyta</taxon>
        <taxon>Spermatophyta</taxon>
        <taxon>Magnoliopsida</taxon>
        <taxon>eudicotyledons</taxon>
        <taxon>Gunneridae</taxon>
        <taxon>Pentapetalae</taxon>
        <taxon>asterids</taxon>
        <taxon>lamiids</taxon>
        <taxon>Solanales</taxon>
        <taxon>Solanaceae</taxon>
        <taxon>Solanoideae</taxon>
        <taxon>Solaneae</taxon>
        <taxon>Solanum</taxon>
    </lineage>
</organism>
<name>A0AAF0QKX2_SOLVR</name>
<dbReference type="EMBL" id="CP133615">
    <property type="protein sequence ID" value="WMV24617.1"/>
    <property type="molecule type" value="Genomic_DNA"/>
</dbReference>
<evidence type="ECO:0000313" key="1">
    <source>
        <dbReference type="EMBL" id="WMV24617.1"/>
    </source>
</evidence>
<accession>A0AAF0QKX2</accession>
<evidence type="ECO:0000313" key="2">
    <source>
        <dbReference type="Proteomes" id="UP001234989"/>
    </source>
</evidence>
<dbReference type="Proteomes" id="UP001234989">
    <property type="component" value="Chromosome 4"/>
</dbReference>
<evidence type="ECO:0008006" key="3">
    <source>
        <dbReference type="Google" id="ProtNLM"/>
    </source>
</evidence>
<sequence>MVSRVRDSTRTNPLEFHGSKVEENPQEFIEEVYKVLMIMGITPMKWLSWPLINLRMFLKYGSTNGKMEGRKMRASRPTLFGVGHDIGFHVKLTWSMSVRAYSHHGPRPTFTDRESAPRAMVLPVVLEAMAPLLCTSHHLVKARQRSLPRTVVMTTVRGDSLGHDLALWRQGLQALVPSDVHEPPLSLVKCTTARSGARGALGSSYLNNPQLPKS</sequence>
<dbReference type="AlphaFoldDB" id="A0AAF0QKX2"/>
<protein>
    <recommendedName>
        <fullName evidence="3">Gag-pol polyprotein</fullName>
    </recommendedName>
</protein>
<proteinExistence type="predicted"/>
<keyword evidence="2" id="KW-1185">Reference proteome</keyword>
<reference evidence="1" key="1">
    <citation type="submission" date="2023-08" db="EMBL/GenBank/DDBJ databases">
        <title>A de novo genome assembly of Solanum verrucosum Schlechtendal, a Mexican diploid species geographically isolated from the other diploid A-genome species in potato relatives.</title>
        <authorList>
            <person name="Hosaka K."/>
        </authorList>
    </citation>
    <scope>NUCLEOTIDE SEQUENCE</scope>
    <source>
        <tissue evidence="1">Young leaves</tissue>
    </source>
</reference>